<evidence type="ECO:0000313" key="3">
    <source>
        <dbReference type="Proteomes" id="UP001159363"/>
    </source>
</evidence>
<gene>
    <name evidence="2" type="ORF">PR048_003210</name>
</gene>
<evidence type="ECO:0000313" key="2">
    <source>
        <dbReference type="EMBL" id="KAJ8897857.1"/>
    </source>
</evidence>
<feature type="region of interest" description="Disordered" evidence="1">
    <location>
        <begin position="524"/>
        <end position="562"/>
    </location>
</feature>
<name>A0ABQ9IMG7_9NEOP</name>
<dbReference type="EMBL" id="JARBHB010000001">
    <property type="protein sequence ID" value="KAJ8897857.1"/>
    <property type="molecule type" value="Genomic_DNA"/>
</dbReference>
<keyword evidence="3" id="KW-1185">Reference proteome</keyword>
<organism evidence="2 3">
    <name type="scientific">Dryococelus australis</name>
    <dbReference type="NCBI Taxonomy" id="614101"/>
    <lineage>
        <taxon>Eukaryota</taxon>
        <taxon>Metazoa</taxon>
        <taxon>Ecdysozoa</taxon>
        <taxon>Arthropoda</taxon>
        <taxon>Hexapoda</taxon>
        <taxon>Insecta</taxon>
        <taxon>Pterygota</taxon>
        <taxon>Neoptera</taxon>
        <taxon>Polyneoptera</taxon>
        <taxon>Phasmatodea</taxon>
        <taxon>Verophasmatodea</taxon>
        <taxon>Anareolatae</taxon>
        <taxon>Phasmatidae</taxon>
        <taxon>Eurycanthinae</taxon>
        <taxon>Dryococelus</taxon>
    </lineage>
</organism>
<protein>
    <submittedName>
        <fullName evidence="2">Uncharacterized protein</fullName>
    </submittedName>
</protein>
<proteinExistence type="predicted"/>
<evidence type="ECO:0000256" key="1">
    <source>
        <dbReference type="SAM" id="MobiDB-lite"/>
    </source>
</evidence>
<dbReference type="Proteomes" id="UP001159363">
    <property type="component" value="Chromosome 1"/>
</dbReference>
<reference evidence="2 3" key="1">
    <citation type="submission" date="2023-02" db="EMBL/GenBank/DDBJ databases">
        <title>LHISI_Scaffold_Assembly.</title>
        <authorList>
            <person name="Stuart O.P."/>
            <person name="Cleave R."/>
            <person name="Magrath M.J.L."/>
            <person name="Mikheyev A.S."/>
        </authorList>
    </citation>
    <scope>NUCLEOTIDE SEQUENCE [LARGE SCALE GENOMIC DNA]</scope>
    <source>
        <strain evidence="2">Daus_M_001</strain>
        <tissue evidence="2">Leg muscle</tissue>
    </source>
</reference>
<accession>A0ABQ9IMG7</accession>
<comment type="caution">
    <text evidence="2">The sequence shown here is derived from an EMBL/GenBank/DDBJ whole genome shotgun (WGS) entry which is preliminary data.</text>
</comment>
<sequence>MSELKLTPMPYMEFEPRISRIPDQRRTNRLRYRRSALTNKLRIFFYKKKVHDLSGGAIIVAFKRLSSVGDDVVALGELRKVRSLRCASYVNCDALLSAIPIVSCQPQRSLKSAVDMEAVTIQLLTNEQVGLLELDTRQTTHTLPKRQALLALCPTANVSVNKVNLKKNVGASPIWGTRGCGFESRHRLTAMLISFGNAVKRVMYARLAADKKPRGLEYPQENPLTSGIVRHDSHMRKSGNDPDWTEDYTTCIQVDPKPGFEKCSFYREQSITGALDLNIGYLRLYTESMLCGLASLPCGIQNKTRAKTDFPGNGFNLKGSSTVVTSKNLCCVKGFVFRAQRIGTPIRALPGTRLQDPTHRKRKLQVVQSFVHRGIGTGSFRFYSSSITCWLYSIVLCTLVPQMFVHWLLLQRVASVTSHLAEWHSLLVSLQACYWLRVVQGMNASLELSCLKERDCTEVKFSFNLTAPYRDGKLVSSITIFTMGGVLKRTKPTRMKRDEYGAAPECKGEGKGEIPEETRRLQRHHPARFPHAITRGGGATPPGIQPGSPGWEASSLTTTPRQPHMKEECSSVHSGLMFVHWLLLQRVASGTSHLAEWYSLLVSLQACYWLRVVQGVSNEL</sequence>